<dbReference type="EMBL" id="QWKZ01000103">
    <property type="protein sequence ID" value="RIH82611.1"/>
    <property type="molecule type" value="Genomic_DNA"/>
</dbReference>
<proteinExistence type="predicted"/>
<evidence type="ECO:0000313" key="1">
    <source>
        <dbReference type="EMBL" id="RIH82611.1"/>
    </source>
</evidence>
<gene>
    <name evidence="1" type="ORF">Mlute_02447</name>
</gene>
<dbReference type="AlphaFoldDB" id="A0A399EKA9"/>
<evidence type="ECO:0000313" key="2">
    <source>
        <dbReference type="Proteomes" id="UP000265800"/>
    </source>
</evidence>
<organism evidence="1 2">
    <name type="scientific">Meiothermus luteus</name>
    <dbReference type="NCBI Taxonomy" id="2026184"/>
    <lineage>
        <taxon>Bacteria</taxon>
        <taxon>Thermotogati</taxon>
        <taxon>Deinococcota</taxon>
        <taxon>Deinococci</taxon>
        <taxon>Thermales</taxon>
        <taxon>Thermaceae</taxon>
        <taxon>Meiothermus</taxon>
    </lineage>
</organism>
<protein>
    <submittedName>
        <fullName evidence="1">Uncharacterized protein</fullName>
    </submittedName>
</protein>
<dbReference type="Proteomes" id="UP000265800">
    <property type="component" value="Unassembled WGS sequence"/>
</dbReference>
<sequence>MTGKLTVQAHPLALDGPEVLVRVQGGGAAWSLEALARLGVRSLVFLKDGRIALLVREREQVKDVVLGLVAWALKRGLEVEVDPLAREELRWAPRFAPEEA</sequence>
<reference evidence="1 2" key="1">
    <citation type="submission" date="2018-08" db="EMBL/GenBank/DDBJ databases">
        <title>Meiothermus luteus KCTC 52599 genome sequencing project.</title>
        <authorList>
            <person name="Da Costa M.S."/>
            <person name="Albuquerque L."/>
            <person name="Raposo P."/>
            <person name="Froufe H.J.C."/>
            <person name="Barroso C.S."/>
            <person name="Egas C."/>
        </authorList>
    </citation>
    <scope>NUCLEOTIDE SEQUENCE [LARGE SCALE GENOMIC DNA]</scope>
    <source>
        <strain evidence="1 2">KCTC 52599</strain>
    </source>
</reference>
<accession>A0A399EKA9</accession>
<comment type="caution">
    <text evidence="1">The sequence shown here is derived from an EMBL/GenBank/DDBJ whole genome shotgun (WGS) entry which is preliminary data.</text>
</comment>
<name>A0A399EKA9_9DEIN</name>
<dbReference type="OrthoDB" id="9872731at2"/>
<dbReference type="RefSeq" id="WP_119360967.1">
    <property type="nucleotide sequence ID" value="NZ_QWKZ01000103.1"/>
</dbReference>
<keyword evidence="2" id="KW-1185">Reference proteome</keyword>